<evidence type="ECO:0000256" key="11">
    <source>
        <dbReference type="ARBA" id="ARBA00023303"/>
    </source>
</evidence>
<accession>A0ABV9YIL4</accession>
<dbReference type="InterPro" id="IPR010617">
    <property type="entry name" value="TMEM175-like"/>
</dbReference>
<keyword evidence="15" id="KW-1185">Reference proteome</keyword>
<keyword evidence="11" id="KW-0407">Ion channel</keyword>
<evidence type="ECO:0000256" key="10">
    <source>
        <dbReference type="ARBA" id="ARBA00023136"/>
    </source>
</evidence>
<keyword evidence="8 13" id="KW-1133">Transmembrane helix</keyword>
<evidence type="ECO:0000256" key="9">
    <source>
        <dbReference type="ARBA" id="ARBA00023065"/>
    </source>
</evidence>
<dbReference type="PANTHER" id="PTHR31462:SF5">
    <property type="entry name" value="ENDOSOMAL_LYSOSOMAL PROTON CHANNEL TMEM175"/>
    <property type="match status" value="1"/>
</dbReference>
<protein>
    <submittedName>
        <fullName evidence="14">TMEM175 family protein</fullName>
    </submittedName>
</protein>
<keyword evidence="7" id="KW-0630">Potassium</keyword>
<name>A0ABV9YIL4_9PSEU</name>
<keyword evidence="5 13" id="KW-0812">Transmembrane</keyword>
<evidence type="ECO:0000256" key="3">
    <source>
        <dbReference type="ARBA" id="ARBA00022448"/>
    </source>
</evidence>
<keyword evidence="3" id="KW-0813">Transport</keyword>
<dbReference type="RefSeq" id="WP_378035843.1">
    <property type="nucleotide sequence ID" value="NZ_JBHSIV010000008.1"/>
</dbReference>
<evidence type="ECO:0000256" key="5">
    <source>
        <dbReference type="ARBA" id="ARBA00022692"/>
    </source>
</evidence>
<dbReference type="Proteomes" id="UP001595947">
    <property type="component" value="Unassembled WGS sequence"/>
</dbReference>
<dbReference type="EMBL" id="JBHSIV010000008">
    <property type="protein sequence ID" value="MFC5062491.1"/>
    <property type="molecule type" value="Genomic_DNA"/>
</dbReference>
<evidence type="ECO:0000256" key="4">
    <source>
        <dbReference type="ARBA" id="ARBA00022538"/>
    </source>
</evidence>
<evidence type="ECO:0000256" key="6">
    <source>
        <dbReference type="ARBA" id="ARBA00022826"/>
    </source>
</evidence>
<proteinExistence type="inferred from homology"/>
<reference evidence="15" key="1">
    <citation type="journal article" date="2019" name="Int. J. Syst. Evol. Microbiol.">
        <title>The Global Catalogue of Microorganisms (GCM) 10K type strain sequencing project: providing services to taxonomists for standard genome sequencing and annotation.</title>
        <authorList>
            <consortium name="The Broad Institute Genomics Platform"/>
            <consortium name="The Broad Institute Genome Sequencing Center for Infectious Disease"/>
            <person name="Wu L."/>
            <person name="Ma J."/>
        </authorList>
    </citation>
    <scope>NUCLEOTIDE SEQUENCE [LARGE SCALE GENOMIC DNA]</scope>
    <source>
        <strain evidence="15">CGMCC 4.7093</strain>
    </source>
</reference>
<keyword evidence="4" id="KW-0633">Potassium transport</keyword>
<comment type="caution">
    <text evidence="14">The sequence shown here is derived from an EMBL/GenBank/DDBJ whole genome shotgun (WGS) entry which is preliminary data.</text>
</comment>
<comment type="subcellular location">
    <subcellularLocation>
        <location evidence="1">Membrane</location>
        <topology evidence="1">Multi-pass membrane protein</topology>
    </subcellularLocation>
</comment>
<evidence type="ECO:0000313" key="15">
    <source>
        <dbReference type="Proteomes" id="UP001595947"/>
    </source>
</evidence>
<evidence type="ECO:0000256" key="1">
    <source>
        <dbReference type="ARBA" id="ARBA00004141"/>
    </source>
</evidence>
<evidence type="ECO:0000256" key="8">
    <source>
        <dbReference type="ARBA" id="ARBA00022989"/>
    </source>
</evidence>
<keyword evidence="10 13" id="KW-0472">Membrane</keyword>
<keyword evidence="9" id="KW-0406">Ion transport</keyword>
<comment type="catalytic activity">
    <reaction evidence="12">
        <text>K(+)(in) = K(+)(out)</text>
        <dbReference type="Rhea" id="RHEA:29463"/>
        <dbReference type="ChEBI" id="CHEBI:29103"/>
    </reaction>
</comment>
<feature type="transmembrane region" description="Helical" evidence="13">
    <location>
        <begin position="58"/>
        <end position="78"/>
    </location>
</feature>
<keyword evidence="6" id="KW-0631">Potassium channel</keyword>
<evidence type="ECO:0000256" key="12">
    <source>
        <dbReference type="ARBA" id="ARBA00034430"/>
    </source>
</evidence>
<sequence>MTAPGAPSDSERLPGPGRMVAFVDASVAIALTLLVLPLTELVPERGASEKPALEVVTGNLPVFGSFLLSFVVIARFWVVHHRLFGHVGRLTPRLVWVNLFWVLTIVVLPFLTQFVASYGPDPVIVRSYIGVLALCSGALTAMALTMYRLGIADGDGSGPPDDFVDGVVAATVDMALAFLLVLIVPAVNYWALLLLVIDPLTVRAVSRLRRGPSRRSPARG</sequence>
<dbReference type="Pfam" id="PF06736">
    <property type="entry name" value="TMEM175"/>
    <property type="match status" value="1"/>
</dbReference>
<gene>
    <name evidence="14" type="ORF">ACFPBZ_09760</name>
</gene>
<feature type="transmembrane region" description="Helical" evidence="13">
    <location>
        <begin position="20"/>
        <end position="38"/>
    </location>
</feature>
<evidence type="ECO:0000313" key="14">
    <source>
        <dbReference type="EMBL" id="MFC5062491.1"/>
    </source>
</evidence>
<evidence type="ECO:0000256" key="7">
    <source>
        <dbReference type="ARBA" id="ARBA00022958"/>
    </source>
</evidence>
<feature type="transmembrane region" description="Helical" evidence="13">
    <location>
        <begin position="128"/>
        <end position="151"/>
    </location>
</feature>
<evidence type="ECO:0000256" key="13">
    <source>
        <dbReference type="SAM" id="Phobius"/>
    </source>
</evidence>
<organism evidence="14 15">
    <name type="scientific">Actinomycetospora atypica</name>
    <dbReference type="NCBI Taxonomy" id="1290095"/>
    <lineage>
        <taxon>Bacteria</taxon>
        <taxon>Bacillati</taxon>
        <taxon>Actinomycetota</taxon>
        <taxon>Actinomycetes</taxon>
        <taxon>Pseudonocardiales</taxon>
        <taxon>Pseudonocardiaceae</taxon>
        <taxon>Actinomycetospora</taxon>
    </lineage>
</organism>
<comment type="similarity">
    <text evidence="2">Belongs to the TMEM175 family.</text>
</comment>
<evidence type="ECO:0000256" key="2">
    <source>
        <dbReference type="ARBA" id="ARBA00006920"/>
    </source>
</evidence>
<dbReference type="PANTHER" id="PTHR31462">
    <property type="entry name" value="ENDOSOMAL/LYSOSOMAL POTASSIUM CHANNEL TMEM175"/>
    <property type="match status" value="1"/>
</dbReference>
<feature type="transmembrane region" description="Helical" evidence="13">
    <location>
        <begin position="99"/>
        <end position="116"/>
    </location>
</feature>